<reference evidence="1 2" key="1">
    <citation type="submission" date="2018-12" db="EMBL/GenBank/DDBJ databases">
        <authorList>
            <consortium name="Pathogen Informatics"/>
        </authorList>
    </citation>
    <scope>NUCLEOTIDE SEQUENCE [LARGE SCALE GENOMIC DNA]</scope>
    <source>
        <strain evidence="1 2">NCTC8272</strain>
    </source>
</reference>
<name>A0A447PGB6_SALET</name>
<dbReference type="Proteomes" id="UP000277214">
    <property type="component" value="Chromosome 1"/>
</dbReference>
<dbReference type="Pfam" id="PF06224">
    <property type="entry name" value="AlkZ-like"/>
    <property type="match status" value="1"/>
</dbReference>
<accession>A0A447PGB6</accession>
<dbReference type="AlphaFoldDB" id="A0A447PGB6"/>
<dbReference type="InterPro" id="IPR009351">
    <property type="entry name" value="AlkZ-like"/>
</dbReference>
<dbReference type="PANTHER" id="PTHR30528">
    <property type="entry name" value="CYTOPLASMIC PROTEIN"/>
    <property type="match status" value="1"/>
</dbReference>
<proteinExistence type="predicted"/>
<gene>
    <name evidence="1" type="primary">SBOV08901_2</name>
    <name evidence="1" type="ORF">NCTC8272_02219</name>
</gene>
<dbReference type="EMBL" id="LR134149">
    <property type="protein sequence ID" value="VEA36638.1"/>
    <property type="molecule type" value="Genomic_DNA"/>
</dbReference>
<sequence>MPGDVLAAISRMALLQIDTINVVARSPYLVLFSRLGSYPQAWLDEALRRGELMEYWAHEACFLPRRDFKLIRHRMLSPEKMGWKYRAAWMHEHAEEIEQLVRHIQEHGPVRSADFEHARKGVSGWWEWKPHKRHLEGLFTAGKVMVVERRNFQRVYDLTPRVMPHWDDERDGLSQSQAESLMLDNSARSLGFSVNSGWRITTA</sequence>
<protein>
    <submittedName>
        <fullName evidence="1">Uncharacterized protein conserved in bacteria</fullName>
    </submittedName>
</protein>
<evidence type="ECO:0000313" key="2">
    <source>
        <dbReference type="Proteomes" id="UP000277214"/>
    </source>
</evidence>
<organism evidence="1 2">
    <name type="scientific">Salmonella enterica I</name>
    <dbReference type="NCBI Taxonomy" id="59201"/>
    <lineage>
        <taxon>Bacteria</taxon>
        <taxon>Pseudomonadati</taxon>
        <taxon>Pseudomonadota</taxon>
        <taxon>Gammaproteobacteria</taxon>
        <taxon>Enterobacterales</taxon>
        <taxon>Enterobacteriaceae</taxon>
        <taxon>Salmonella</taxon>
    </lineage>
</organism>
<evidence type="ECO:0000313" key="1">
    <source>
        <dbReference type="EMBL" id="VEA36638.1"/>
    </source>
</evidence>
<dbReference type="PANTHER" id="PTHR30528:SF0">
    <property type="entry name" value="CYTOPLASMIC PROTEIN"/>
    <property type="match status" value="1"/>
</dbReference>